<dbReference type="AlphaFoldDB" id="A0A3P6FJ04"/>
<dbReference type="EMBL" id="LR031878">
    <property type="protein sequence ID" value="VDD49026.1"/>
    <property type="molecule type" value="Genomic_DNA"/>
</dbReference>
<dbReference type="SUPFAM" id="SSF56112">
    <property type="entry name" value="Protein kinase-like (PK-like)"/>
    <property type="match status" value="1"/>
</dbReference>
<gene>
    <name evidence="2" type="ORF">BOLC1T01415H</name>
</gene>
<dbReference type="Gene3D" id="1.10.510.10">
    <property type="entry name" value="Transferase(Phosphotransferase) domain 1"/>
    <property type="match status" value="1"/>
</dbReference>
<dbReference type="InterPro" id="IPR001245">
    <property type="entry name" value="Ser-Thr/Tyr_kinase_cat_dom"/>
</dbReference>
<feature type="non-terminal residue" evidence="2">
    <location>
        <position position="42"/>
    </location>
</feature>
<dbReference type="GO" id="GO:0005524">
    <property type="term" value="F:ATP binding"/>
    <property type="evidence" value="ECO:0007669"/>
    <property type="project" value="InterPro"/>
</dbReference>
<feature type="non-terminal residue" evidence="2">
    <location>
        <position position="1"/>
    </location>
</feature>
<dbReference type="PROSITE" id="PS50011">
    <property type="entry name" value="PROTEIN_KINASE_DOM"/>
    <property type="match status" value="1"/>
</dbReference>
<dbReference type="Pfam" id="PF07714">
    <property type="entry name" value="PK_Tyr_Ser-Thr"/>
    <property type="match status" value="1"/>
</dbReference>
<evidence type="ECO:0000259" key="1">
    <source>
        <dbReference type="PROSITE" id="PS50011"/>
    </source>
</evidence>
<proteinExistence type="predicted"/>
<organism evidence="2">
    <name type="scientific">Brassica oleracea</name>
    <name type="common">Wild cabbage</name>
    <dbReference type="NCBI Taxonomy" id="3712"/>
    <lineage>
        <taxon>Eukaryota</taxon>
        <taxon>Viridiplantae</taxon>
        <taxon>Streptophyta</taxon>
        <taxon>Embryophyta</taxon>
        <taxon>Tracheophyta</taxon>
        <taxon>Spermatophyta</taxon>
        <taxon>Magnoliopsida</taxon>
        <taxon>eudicotyledons</taxon>
        <taxon>Gunneridae</taxon>
        <taxon>Pentapetalae</taxon>
        <taxon>rosids</taxon>
        <taxon>malvids</taxon>
        <taxon>Brassicales</taxon>
        <taxon>Brassicaceae</taxon>
        <taxon>Brassiceae</taxon>
        <taxon>Brassica</taxon>
    </lineage>
</organism>
<sequence>YAYSLKATEKSDVYSMGIVLMEIVSGKMPTESVFGAEMTMVR</sequence>
<protein>
    <recommendedName>
        <fullName evidence="1">Protein kinase domain-containing protein</fullName>
    </recommendedName>
</protein>
<dbReference type="InterPro" id="IPR000719">
    <property type="entry name" value="Prot_kinase_dom"/>
</dbReference>
<dbReference type="GO" id="GO:0004672">
    <property type="term" value="F:protein kinase activity"/>
    <property type="evidence" value="ECO:0007669"/>
    <property type="project" value="InterPro"/>
</dbReference>
<name>A0A3P6FJ04_BRAOL</name>
<evidence type="ECO:0000313" key="2">
    <source>
        <dbReference type="EMBL" id="VDD49026.1"/>
    </source>
</evidence>
<reference evidence="2" key="1">
    <citation type="submission" date="2018-11" db="EMBL/GenBank/DDBJ databases">
        <authorList>
            <consortium name="Genoscope - CEA"/>
            <person name="William W."/>
        </authorList>
    </citation>
    <scope>NUCLEOTIDE SEQUENCE</scope>
</reference>
<accession>A0A3P6FJ04</accession>
<feature type="domain" description="Protein kinase" evidence="1">
    <location>
        <begin position="1"/>
        <end position="42"/>
    </location>
</feature>
<dbReference type="InterPro" id="IPR011009">
    <property type="entry name" value="Kinase-like_dom_sf"/>
</dbReference>